<dbReference type="SUPFAM" id="SSF48452">
    <property type="entry name" value="TPR-like"/>
    <property type="match status" value="1"/>
</dbReference>
<gene>
    <name evidence="18" type="primary">LOC107471874</name>
</gene>
<evidence type="ECO:0000256" key="9">
    <source>
        <dbReference type="ARBA" id="ARBA00022833"/>
    </source>
</evidence>
<evidence type="ECO:0000259" key="16">
    <source>
        <dbReference type="PROSITE" id="PS51999"/>
    </source>
</evidence>
<keyword evidence="18" id="KW-0675">Receptor</keyword>
<accession>A0A6P4BZR5</accession>
<dbReference type="AlphaFoldDB" id="A0A6P4BZR5"/>
<evidence type="ECO:0000256" key="13">
    <source>
        <dbReference type="ARBA" id="ARBA00023136"/>
    </source>
</evidence>
<evidence type="ECO:0000256" key="2">
    <source>
        <dbReference type="ARBA" id="ARBA00004572"/>
    </source>
</evidence>
<keyword evidence="11 15" id="KW-1133">Transmembrane helix</keyword>
<feature type="domain" description="GRF-type" evidence="16">
    <location>
        <begin position="216"/>
        <end position="258"/>
    </location>
</feature>
<dbReference type="KEGG" id="adu:107471874"/>
<dbReference type="Pfam" id="PF06552">
    <property type="entry name" value="TOM20_plant"/>
    <property type="match status" value="1"/>
</dbReference>
<dbReference type="GO" id="GO:0015031">
    <property type="term" value="P:protein transport"/>
    <property type="evidence" value="ECO:0007669"/>
    <property type="project" value="UniProtKB-KW"/>
</dbReference>
<evidence type="ECO:0000256" key="4">
    <source>
        <dbReference type="ARBA" id="ARBA00022448"/>
    </source>
</evidence>
<keyword evidence="13 15" id="KW-0472">Membrane</keyword>
<keyword evidence="7 14" id="KW-0863">Zinc-finger</keyword>
<dbReference type="GO" id="GO:0045040">
    <property type="term" value="P:protein insertion into mitochondrial outer membrane"/>
    <property type="evidence" value="ECO:0007669"/>
    <property type="project" value="InterPro"/>
</dbReference>
<dbReference type="Gene3D" id="1.25.40.10">
    <property type="entry name" value="Tetratricopeptide repeat domain"/>
    <property type="match status" value="1"/>
</dbReference>
<dbReference type="GeneID" id="107471874"/>
<reference evidence="18" key="2">
    <citation type="submission" date="2025-08" db="UniProtKB">
        <authorList>
            <consortium name="RefSeq"/>
        </authorList>
    </citation>
    <scope>IDENTIFICATION</scope>
    <source>
        <tissue evidence="18">Whole plant</tissue>
    </source>
</reference>
<evidence type="ECO:0000256" key="8">
    <source>
        <dbReference type="ARBA" id="ARBA00022787"/>
    </source>
</evidence>
<comment type="subcellular location">
    <subcellularLocation>
        <location evidence="2">Mitochondrion outer membrane</location>
        <topology evidence="2">Single-pass membrane protein</topology>
    </subcellularLocation>
</comment>
<evidence type="ECO:0000256" key="1">
    <source>
        <dbReference type="ARBA" id="ARBA00003450"/>
    </source>
</evidence>
<evidence type="ECO:0000256" key="7">
    <source>
        <dbReference type="ARBA" id="ARBA00022771"/>
    </source>
</evidence>
<dbReference type="GO" id="GO:0005742">
    <property type="term" value="C:mitochondrial outer membrane translocase complex"/>
    <property type="evidence" value="ECO:0007669"/>
    <property type="project" value="InterPro"/>
</dbReference>
<evidence type="ECO:0000256" key="10">
    <source>
        <dbReference type="ARBA" id="ARBA00022927"/>
    </source>
</evidence>
<dbReference type="PANTHER" id="PTHR32409:SF3">
    <property type="entry name" value="MITOCHONDRIAL IMPORT RECEPTOR SUBUNIT TOM20-1-RELATED"/>
    <property type="match status" value="1"/>
</dbReference>
<keyword evidence="10" id="KW-0653">Protein transport</keyword>
<dbReference type="InterPro" id="IPR011990">
    <property type="entry name" value="TPR-like_helical_dom_sf"/>
</dbReference>
<evidence type="ECO:0000256" key="14">
    <source>
        <dbReference type="PROSITE-ProRule" id="PRU01343"/>
    </source>
</evidence>
<evidence type="ECO:0000313" key="17">
    <source>
        <dbReference type="Proteomes" id="UP000515211"/>
    </source>
</evidence>
<name>A0A6P4BZR5_ARADU</name>
<dbReference type="InterPro" id="IPR010666">
    <property type="entry name" value="Znf_GRF"/>
</dbReference>
<proteinExistence type="inferred from homology"/>
<reference evidence="17" key="1">
    <citation type="journal article" date="2016" name="Nat. Genet.">
        <title>The genome sequences of Arachis duranensis and Arachis ipaensis, the diploid ancestors of cultivated peanut.</title>
        <authorList>
            <person name="Bertioli D.J."/>
            <person name="Cannon S.B."/>
            <person name="Froenicke L."/>
            <person name="Huang G."/>
            <person name="Farmer A.D."/>
            <person name="Cannon E.K."/>
            <person name="Liu X."/>
            <person name="Gao D."/>
            <person name="Clevenger J."/>
            <person name="Dash S."/>
            <person name="Ren L."/>
            <person name="Moretzsohn M.C."/>
            <person name="Shirasawa K."/>
            <person name="Huang W."/>
            <person name="Vidigal B."/>
            <person name="Abernathy B."/>
            <person name="Chu Y."/>
            <person name="Niederhuth C.E."/>
            <person name="Umale P."/>
            <person name="Araujo A.C."/>
            <person name="Kozik A."/>
            <person name="Kim K.D."/>
            <person name="Burow M.D."/>
            <person name="Varshney R.K."/>
            <person name="Wang X."/>
            <person name="Zhang X."/>
            <person name="Barkley N."/>
            <person name="Guimaraes P.M."/>
            <person name="Isobe S."/>
            <person name="Guo B."/>
            <person name="Liao B."/>
            <person name="Stalker H.T."/>
            <person name="Schmitz R.J."/>
            <person name="Scheffler B.E."/>
            <person name="Leal-Bertioli S.C."/>
            <person name="Xun X."/>
            <person name="Jackson S.A."/>
            <person name="Michelmore R."/>
            <person name="Ozias-Akins P."/>
        </authorList>
    </citation>
    <scope>NUCLEOTIDE SEQUENCE [LARGE SCALE GENOMIC DNA]</scope>
    <source>
        <strain evidence="17">cv. V14167</strain>
    </source>
</reference>
<evidence type="ECO:0000256" key="11">
    <source>
        <dbReference type="ARBA" id="ARBA00022989"/>
    </source>
</evidence>
<evidence type="ECO:0000256" key="6">
    <source>
        <dbReference type="ARBA" id="ARBA00022723"/>
    </source>
</evidence>
<keyword evidence="4" id="KW-0813">Transport</keyword>
<feature type="transmembrane region" description="Helical" evidence="15">
    <location>
        <begin position="305"/>
        <end position="329"/>
    </location>
</feature>
<evidence type="ECO:0000256" key="5">
    <source>
        <dbReference type="ARBA" id="ARBA00022692"/>
    </source>
</evidence>
<dbReference type="PROSITE" id="PS51999">
    <property type="entry name" value="ZF_GRF"/>
    <property type="match status" value="1"/>
</dbReference>
<evidence type="ECO:0000256" key="3">
    <source>
        <dbReference type="ARBA" id="ARBA00005792"/>
    </source>
</evidence>
<organism evidence="17 18">
    <name type="scientific">Arachis duranensis</name>
    <name type="common">Wild peanut</name>
    <dbReference type="NCBI Taxonomy" id="130453"/>
    <lineage>
        <taxon>Eukaryota</taxon>
        <taxon>Viridiplantae</taxon>
        <taxon>Streptophyta</taxon>
        <taxon>Embryophyta</taxon>
        <taxon>Tracheophyta</taxon>
        <taxon>Spermatophyta</taxon>
        <taxon>Magnoliopsida</taxon>
        <taxon>eudicotyledons</taxon>
        <taxon>Gunneridae</taxon>
        <taxon>Pentapetalae</taxon>
        <taxon>rosids</taxon>
        <taxon>fabids</taxon>
        <taxon>Fabales</taxon>
        <taxon>Fabaceae</taxon>
        <taxon>Papilionoideae</taxon>
        <taxon>50 kb inversion clade</taxon>
        <taxon>dalbergioids sensu lato</taxon>
        <taxon>Dalbergieae</taxon>
        <taxon>Pterocarpus clade</taxon>
        <taxon>Arachis</taxon>
    </lineage>
</organism>
<dbReference type="PANTHER" id="PTHR32409">
    <property type="entry name" value="MITOCHONDRIAL IMPORT RECEPTOR SUBUNIT TOM20-1-RELATED"/>
    <property type="match status" value="1"/>
</dbReference>
<dbReference type="RefSeq" id="XP_015946877.1">
    <property type="nucleotide sequence ID" value="XM_016091391.3"/>
</dbReference>
<keyword evidence="8" id="KW-1000">Mitochondrion outer membrane</keyword>
<evidence type="ECO:0000256" key="15">
    <source>
        <dbReference type="SAM" id="Phobius"/>
    </source>
</evidence>
<dbReference type="Proteomes" id="UP000515211">
    <property type="component" value="Chromosome 10"/>
</dbReference>
<sequence length="330" mass="36920">MDLQQNDFDHLLLYEHARKTAEAGYAKNPLDADNLTRWGGALLELSQFQTLPEAKKMIEDAISKLEEAVVVNPKKHDTLWCLGKAHTSRAFLIPDCDEAKVYFDKGAKYFQQAVDEDPSNDQYHKSLEVAAKAPELHVEIHKHCGFAQQQSTGATGASTSAGAKIQQLLREEKIDFGAMMGSGSGGPGGGLPSYSHGSYALSSSMRKRRKNDEETCFCGLKTLIKKSGTSQNSDRLFHTCPKYQKGSHCNFFKWVEENKHAFVAEGPKGVLETDVKLEIDYENWKVKLARRISSLEAEVRVLKMLMCFMFTCLIMVILVGALLCMSYMYK</sequence>
<dbReference type="InterPro" id="IPR010547">
    <property type="entry name" value="TOM20_imprt_rcpt"/>
</dbReference>
<dbReference type="GO" id="GO:0008270">
    <property type="term" value="F:zinc ion binding"/>
    <property type="evidence" value="ECO:0007669"/>
    <property type="project" value="UniProtKB-KW"/>
</dbReference>
<comment type="similarity">
    <text evidence="3">Belongs to the Tom20 family.</text>
</comment>
<evidence type="ECO:0000256" key="12">
    <source>
        <dbReference type="ARBA" id="ARBA00023128"/>
    </source>
</evidence>
<evidence type="ECO:0000313" key="18">
    <source>
        <dbReference type="RefSeq" id="XP_015946877.1"/>
    </source>
</evidence>
<dbReference type="Pfam" id="PF06839">
    <property type="entry name" value="Zn_ribbon_GRF"/>
    <property type="match status" value="1"/>
</dbReference>
<protein>
    <submittedName>
        <fullName evidence="18">Mitochondrial import receptor subunit TOM20 isoform X1</fullName>
    </submittedName>
</protein>
<comment type="function">
    <text evidence="1">Central component of the receptor complex responsible for the recognition and translocation of cytosolically synthesized mitochondrial preproteins. Together with TOM22 functions as the transit peptide receptor at the surface of the mitochondrion outer membrane and facilitates the movement of preproteins into the translocation pore.</text>
</comment>
<keyword evidence="6" id="KW-0479">Metal-binding</keyword>
<keyword evidence="12" id="KW-0496">Mitochondrion</keyword>
<keyword evidence="9" id="KW-0862">Zinc</keyword>
<keyword evidence="17" id="KW-1185">Reference proteome</keyword>
<keyword evidence="5 15" id="KW-0812">Transmembrane</keyword>